<evidence type="ECO:0000256" key="17">
    <source>
        <dbReference type="SAM" id="Phobius"/>
    </source>
</evidence>
<dbReference type="PANTHER" id="PTHR13178">
    <property type="entry name" value="NADH-UBIQUINONE OXIDOREDUCTASE SGDH SUBUNIT"/>
    <property type="match status" value="1"/>
</dbReference>
<feature type="transmembrane region" description="Helical" evidence="17">
    <location>
        <begin position="67"/>
        <end position="89"/>
    </location>
</feature>
<dbReference type="Proteomes" id="UP000597762">
    <property type="component" value="Unassembled WGS sequence"/>
</dbReference>
<evidence type="ECO:0000313" key="18">
    <source>
        <dbReference type="EMBL" id="CAE1264770.1"/>
    </source>
</evidence>
<evidence type="ECO:0000256" key="12">
    <source>
        <dbReference type="ARBA" id="ARBA00022989"/>
    </source>
</evidence>
<evidence type="ECO:0000313" key="19">
    <source>
        <dbReference type="Proteomes" id="UP000597762"/>
    </source>
</evidence>
<comment type="subunit">
    <text evidence="4">Complex I is composed of 45 different subunits.</text>
</comment>
<evidence type="ECO:0000256" key="5">
    <source>
        <dbReference type="ARBA" id="ARBA00015175"/>
    </source>
</evidence>
<gene>
    <name evidence="18" type="ORF">SPHA_34344</name>
</gene>
<evidence type="ECO:0000256" key="9">
    <source>
        <dbReference type="ARBA" id="ARBA00022792"/>
    </source>
</evidence>
<comment type="function">
    <text evidence="1">Accessory subunit of the mitochondrial membrane respiratory chain NADH dehydrogenase (Complex I), that is believed not to be involved in catalysis. Complex I functions in the transfer of electrons from NADH to the respiratory chain. The immediate electron acceptor for the enzyme is believed to be ubiquinone.</text>
</comment>
<evidence type="ECO:0000256" key="4">
    <source>
        <dbReference type="ARBA" id="ARBA00011533"/>
    </source>
</evidence>
<accession>A0A812CHM8</accession>
<organism evidence="18 19">
    <name type="scientific">Acanthosepion pharaonis</name>
    <name type="common">Pharaoh cuttlefish</name>
    <name type="synonym">Sepia pharaonis</name>
    <dbReference type="NCBI Taxonomy" id="158019"/>
    <lineage>
        <taxon>Eukaryota</taxon>
        <taxon>Metazoa</taxon>
        <taxon>Spiralia</taxon>
        <taxon>Lophotrochozoa</taxon>
        <taxon>Mollusca</taxon>
        <taxon>Cephalopoda</taxon>
        <taxon>Coleoidea</taxon>
        <taxon>Decapodiformes</taxon>
        <taxon>Sepiida</taxon>
        <taxon>Sepiina</taxon>
        <taxon>Sepiidae</taxon>
        <taxon>Acanthosepion</taxon>
    </lineage>
</organism>
<dbReference type="OrthoDB" id="9995605at2759"/>
<keyword evidence="14 17" id="KW-0472">Membrane</keyword>
<keyword evidence="12 17" id="KW-1133">Transmembrane helix</keyword>
<reference evidence="18" key="1">
    <citation type="submission" date="2021-01" db="EMBL/GenBank/DDBJ databases">
        <authorList>
            <person name="Li R."/>
            <person name="Bekaert M."/>
        </authorList>
    </citation>
    <scope>NUCLEOTIDE SEQUENCE</scope>
    <source>
        <strain evidence="18">Farmed</strain>
    </source>
</reference>
<keyword evidence="9" id="KW-0999">Mitochondrion inner membrane</keyword>
<comment type="subcellular location">
    <subcellularLocation>
        <location evidence="2">Mitochondrion inner membrane</location>
        <topology evidence="2">Single-pass membrane protein</topology>
    </subcellularLocation>
</comment>
<evidence type="ECO:0000256" key="2">
    <source>
        <dbReference type="ARBA" id="ARBA00004434"/>
    </source>
</evidence>
<evidence type="ECO:0000256" key="7">
    <source>
        <dbReference type="ARBA" id="ARBA00022660"/>
    </source>
</evidence>
<keyword evidence="6" id="KW-0813">Transport</keyword>
<keyword evidence="8 17" id="KW-0812">Transmembrane</keyword>
<evidence type="ECO:0000256" key="14">
    <source>
        <dbReference type="ARBA" id="ARBA00023136"/>
    </source>
</evidence>
<evidence type="ECO:0000256" key="1">
    <source>
        <dbReference type="ARBA" id="ARBA00003195"/>
    </source>
</evidence>
<dbReference type="Pfam" id="PF09781">
    <property type="entry name" value="NDUF_B5"/>
    <property type="match status" value="1"/>
</dbReference>
<evidence type="ECO:0000256" key="3">
    <source>
        <dbReference type="ARBA" id="ARBA00007152"/>
    </source>
</evidence>
<comment type="caution">
    <text evidence="18">The sequence shown here is derived from an EMBL/GenBank/DDBJ whole genome shotgun (WGS) entry which is preliminary data.</text>
</comment>
<evidence type="ECO:0000256" key="15">
    <source>
        <dbReference type="ARBA" id="ARBA00032395"/>
    </source>
</evidence>
<comment type="similarity">
    <text evidence="3">Belongs to the complex I NDUFB5 subunit family.</text>
</comment>
<name>A0A812CHM8_ACAPH</name>
<keyword evidence="11" id="KW-0249">Electron transport</keyword>
<evidence type="ECO:0000256" key="16">
    <source>
        <dbReference type="ARBA" id="ARBA00032550"/>
    </source>
</evidence>
<proteinExistence type="inferred from homology"/>
<evidence type="ECO:0000256" key="11">
    <source>
        <dbReference type="ARBA" id="ARBA00022982"/>
    </source>
</evidence>
<dbReference type="PANTHER" id="PTHR13178:SF0">
    <property type="entry name" value="NADH DEHYDROGENASE [UBIQUINONE] 1 BETA SUBCOMPLEX SUBUNIT 5, MITOCHONDRIAL"/>
    <property type="match status" value="1"/>
</dbReference>
<dbReference type="GO" id="GO:0005743">
    <property type="term" value="C:mitochondrial inner membrane"/>
    <property type="evidence" value="ECO:0007669"/>
    <property type="project" value="UniProtKB-SubCell"/>
</dbReference>
<protein>
    <recommendedName>
        <fullName evidence="5">NADH dehydrogenase [ubiquinone] 1 beta subcomplex subunit 5, mitochondrial</fullName>
    </recommendedName>
    <alternativeName>
        <fullName evidence="16">Complex I-SGDH</fullName>
    </alternativeName>
    <alternativeName>
        <fullName evidence="15">NADH-ubiquinone oxidoreductase SGDH subunit</fullName>
    </alternativeName>
</protein>
<keyword evidence="13" id="KW-0496">Mitochondrion</keyword>
<sequence>MVVLSALRSSCWQRCITFRLSGSSKLSQPLLRTSGVSKEVVQRMGAHKHVMEITPSRFEWVRFKNELHFYVMLGAVPLGLLTLFVNLFIGKAELADIPEGYEPKEWEYSSSPITQFIHKMWFEPLQKSYEKKMHVLHIENEKRKQLKLEARVKDMMRQNQDYMGWYYIPVSKSLIDRGREYRENVTKDLGRS</sequence>
<dbReference type="AlphaFoldDB" id="A0A812CHM8"/>
<evidence type="ECO:0000256" key="13">
    <source>
        <dbReference type="ARBA" id="ARBA00023128"/>
    </source>
</evidence>
<keyword evidence="7" id="KW-0679">Respiratory chain</keyword>
<keyword evidence="10" id="KW-0809">Transit peptide</keyword>
<dbReference type="InterPro" id="IPR019173">
    <property type="entry name" value="NADH_UbQ_OxRdtase_B5_su"/>
</dbReference>
<evidence type="ECO:0000256" key="8">
    <source>
        <dbReference type="ARBA" id="ARBA00022692"/>
    </source>
</evidence>
<dbReference type="EMBL" id="CAHIKZ030001455">
    <property type="protein sequence ID" value="CAE1264770.1"/>
    <property type="molecule type" value="Genomic_DNA"/>
</dbReference>
<evidence type="ECO:0000256" key="10">
    <source>
        <dbReference type="ARBA" id="ARBA00022946"/>
    </source>
</evidence>
<evidence type="ECO:0000256" key="6">
    <source>
        <dbReference type="ARBA" id="ARBA00022448"/>
    </source>
</evidence>
<keyword evidence="19" id="KW-1185">Reference proteome</keyword>